<organism evidence="6 7">
    <name type="scientific">Olivibacter domesticus</name>
    <name type="common">Pseudosphingobacterium domesticum</name>
    <dbReference type="NCBI Taxonomy" id="407022"/>
    <lineage>
        <taxon>Bacteria</taxon>
        <taxon>Pseudomonadati</taxon>
        <taxon>Bacteroidota</taxon>
        <taxon>Sphingobacteriia</taxon>
        <taxon>Sphingobacteriales</taxon>
        <taxon>Sphingobacteriaceae</taxon>
        <taxon>Olivibacter</taxon>
    </lineage>
</organism>
<dbReference type="STRING" id="407022.SAMN05661044_00975"/>
<evidence type="ECO:0000256" key="1">
    <source>
        <dbReference type="ARBA" id="ARBA00004196"/>
    </source>
</evidence>
<dbReference type="Pfam" id="PF00578">
    <property type="entry name" value="AhpC-TSA"/>
    <property type="match status" value="1"/>
</dbReference>
<dbReference type="SUPFAM" id="SSF52833">
    <property type="entry name" value="Thioredoxin-like"/>
    <property type="match status" value="1"/>
</dbReference>
<dbReference type="PROSITE" id="PS51352">
    <property type="entry name" value="THIOREDOXIN_2"/>
    <property type="match status" value="1"/>
</dbReference>
<keyword evidence="7" id="KW-1185">Reference proteome</keyword>
<dbReference type="PANTHER" id="PTHR42852">
    <property type="entry name" value="THIOL:DISULFIDE INTERCHANGE PROTEIN DSBE"/>
    <property type="match status" value="1"/>
</dbReference>
<evidence type="ECO:0000256" key="2">
    <source>
        <dbReference type="ARBA" id="ARBA00022748"/>
    </source>
</evidence>
<dbReference type="OrthoDB" id="9815205at2"/>
<dbReference type="Proteomes" id="UP000199421">
    <property type="component" value="Unassembled WGS sequence"/>
</dbReference>
<dbReference type="InterPro" id="IPR050553">
    <property type="entry name" value="Thioredoxin_ResA/DsbE_sf"/>
</dbReference>
<dbReference type="GO" id="GO:0016491">
    <property type="term" value="F:oxidoreductase activity"/>
    <property type="evidence" value="ECO:0007669"/>
    <property type="project" value="InterPro"/>
</dbReference>
<dbReference type="CDD" id="cd02966">
    <property type="entry name" value="TlpA_like_family"/>
    <property type="match status" value="1"/>
</dbReference>
<evidence type="ECO:0000256" key="3">
    <source>
        <dbReference type="ARBA" id="ARBA00023157"/>
    </source>
</evidence>
<accession>A0A1H7JFP1</accession>
<evidence type="ECO:0000259" key="5">
    <source>
        <dbReference type="PROSITE" id="PS51352"/>
    </source>
</evidence>
<gene>
    <name evidence="6" type="ORF">SAMN05661044_00975</name>
</gene>
<dbReference type="AlphaFoldDB" id="A0A1H7JFP1"/>
<evidence type="ECO:0000313" key="7">
    <source>
        <dbReference type="Proteomes" id="UP000199421"/>
    </source>
</evidence>
<evidence type="ECO:0000256" key="4">
    <source>
        <dbReference type="ARBA" id="ARBA00023284"/>
    </source>
</evidence>
<keyword evidence="4" id="KW-0676">Redox-active center</keyword>
<protein>
    <submittedName>
        <fullName evidence="6">Peroxiredoxin</fullName>
    </submittedName>
</protein>
<dbReference type="RefSeq" id="WP_093319239.1">
    <property type="nucleotide sequence ID" value="NZ_FOAF01000001.1"/>
</dbReference>
<dbReference type="Gene3D" id="3.40.30.10">
    <property type="entry name" value="Glutaredoxin"/>
    <property type="match status" value="1"/>
</dbReference>
<dbReference type="GO" id="GO:0016209">
    <property type="term" value="F:antioxidant activity"/>
    <property type="evidence" value="ECO:0007669"/>
    <property type="project" value="InterPro"/>
</dbReference>
<dbReference type="PANTHER" id="PTHR42852:SF6">
    <property type="entry name" value="THIOL:DISULFIDE INTERCHANGE PROTEIN DSBE"/>
    <property type="match status" value="1"/>
</dbReference>
<dbReference type="InterPro" id="IPR013766">
    <property type="entry name" value="Thioredoxin_domain"/>
</dbReference>
<name>A0A1H7JFP1_OLID1</name>
<keyword evidence="2" id="KW-0201">Cytochrome c-type biogenesis</keyword>
<keyword evidence="3" id="KW-1015">Disulfide bond</keyword>
<reference evidence="7" key="1">
    <citation type="submission" date="2016-10" db="EMBL/GenBank/DDBJ databases">
        <authorList>
            <person name="Varghese N."/>
            <person name="Submissions S."/>
        </authorList>
    </citation>
    <scope>NUCLEOTIDE SEQUENCE [LARGE SCALE GENOMIC DNA]</scope>
    <source>
        <strain evidence="7">DSM 18733</strain>
    </source>
</reference>
<sequence length="192" mass="21948">MKTYILNLIIILVAFTVKAQDSKFENPNSDNRGYLVRVGDIAPDDFELVLQDGSKTSLKELRGKIVVLQFTASWCKVCREEMPHLEREIWQAYKDKDVVLIGVDRDEPLETVQKFHKNMQISYPLALDPNAAIFQKFADKKAGVTRNVLIDRAGKIQYLTRLFDKEEFSNLVQVVDRLSKDGRGKSAEKGLE</sequence>
<dbReference type="GO" id="GO:0017004">
    <property type="term" value="P:cytochrome complex assembly"/>
    <property type="evidence" value="ECO:0007669"/>
    <property type="project" value="UniProtKB-KW"/>
</dbReference>
<evidence type="ECO:0000313" key="6">
    <source>
        <dbReference type="EMBL" id="SEK72225.1"/>
    </source>
</evidence>
<comment type="subcellular location">
    <subcellularLocation>
        <location evidence="1">Cell envelope</location>
    </subcellularLocation>
</comment>
<dbReference type="InterPro" id="IPR036249">
    <property type="entry name" value="Thioredoxin-like_sf"/>
</dbReference>
<dbReference type="GO" id="GO:0030313">
    <property type="term" value="C:cell envelope"/>
    <property type="evidence" value="ECO:0007669"/>
    <property type="project" value="UniProtKB-SubCell"/>
</dbReference>
<dbReference type="EMBL" id="FOAF01000001">
    <property type="protein sequence ID" value="SEK72225.1"/>
    <property type="molecule type" value="Genomic_DNA"/>
</dbReference>
<proteinExistence type="predicted"/>
<dbReference type="InterPro" id="IPR000866">
    <property type="entry name" value="AhpC/TSA"/>
</dbReference>
<feature type="domain" description="Thioredoxin" evidence="5">
    <location>
        <begin position="36"/>
        <end position="180"/>
    </location>
</feature>